<dbReference type="EMBL" id="KN833749">
    <property type="protein sequence ID" value="KIK21634.1"/>
    <property type="molecule type" value="Genomic_DNA"/>
</dbReference>
<accession>A0A0C9Z6A3</accession>
<evidence type="ECO:0000313" key="1">
    <source>
        <dbReference type="EMBL" id="KIK21634.1"/>
    </source>
</evidence>
<proteinExistence type="predicted"/>
<sequence length="76" mass="8781">MTRAAILCPHRPLLIFLLVRTSTDYRPLSNLLYDPALVHPSLYPRFIPTETQPRPFYTSCLTCLASLTLFLSRCQR</sequence>
<dbReference type="AlphaFoldDB" id="A0A0C9Z6A3"/>
<reference evidence="2" key="2">
    <citation type="submission" date="2015-01" db="EMBL/GenBank/DDBJ databases">
        <title>Evolutionary Origins and Diversification of the Mycorrhizal Mutualists.</title>
        <authorList>
            <consortium name="DOE Joint Genome Institute"/>
            <consortium name="Mycorrhizal Genomics Consortium"/>
            <person name="Kohler A."/>
            <person name="Kuo A."/>
            <person name="Nagy L.G."/>
            <person name="Floudas D."/>
            <person name="Copeland A."/>
            <person name="Barry K.W."/>
            <person name="Cichocki N."/>
            <person name="Veneault-Fourrey C."/>
            <person name="LaButti K."/>
            <person name="Lindquist E.A."/>
            <person name="Lipzen A."/>
            <person name="Lundell T."/>
            <person name="Morin E."/>
            <person name="Murat C."/>
            <person name="Riley R."/>
            <person name="Ohm R."/>
            <person name="Sun H."/>
            <person name="Tunlid A."/>
            <person name="Henrissat B."/>
            <person name="Grigoriev I.V."/>
            <person name="Hibbett D.S."/>
            <person name="Martin F."/>
        </authorList>
    </citation>
    <scope>NUCLEOTIDE SEQUENCE [LARGE SCALE GENOMIC DNA]</scope>
    <source>
        <strain evidence="2">441</strain>
    </source>
</reference>
<gene>
    <name evidence="1" type="ORF">PISMIDRAFT_537946</name>
</gene>
<name>A0A0C9Z6A3_9AGAM</name>
<evidence type="ECO:0000313" key="2">
    <source>
        <dbReference type="Proteomes" id="UP000054018"/>
    </source>
</evidence>
<protein>
    <submittedName>
        <fullName evidence="1">Uncharacterized protein</fullName>
    </submittedName>
</protein>
<keyword evidence="2" id="KW-1185">Reference proteome</keyword>
<reference evidence="1 2" key="1">
    <citation type="submission" date="2014-04" db="EMBL/GenBank/DDBJ databases">
        <authorList>
            <consortium name="DOE Joint Genome Institute"/>
            <person name="Kuo A."/>
            <person name="Kohler A."/>
            <person name="Costa M.D."/>
            <person name="Nagy L.G."/>
            <person name="Floudas D."/>
            <person name="Copeland A."/>
            <person name="Barry K.W."/>
            <person name="Cichocki N."/>
            <person name="Veneault-Fourrey C."/>
            <person name="LaButti K."/>
            <person name="Lindquist E.A."/>
            <person name="Lipzen A."/>
            <person name="Lundell T."/>
            <person name="Morin E."/>
            <person name="Murat C."/>
            <person name="Sun H."/>
            <person name="Tunlid A."/>
            <person name="Henrissat B."/>
            <person name="Grigoriev I.V."/>
            <person name="Hibbett D.S."/>
            <person name="Martin F."/>
            <person name="Nordberg H.P."/>
            <person name="Cantor M.N."/>
            <person name="Hua S.X."/>
        </authorList>
    </citation>
    <scope>NUCLEOTIDE SEQUENCE [LARGE SCALE GENOMIC DNA]</scope>
    <source>
        <strain evidence="1 2">441</strain>
    </source>
</reference>
<organism evidence="1 2">
    <name type="scientific">Pisolithus microcarpus 441</name>
    <dbReference type="NCBI Taxonomy" id="765257"/>
    <lineage>
        <taxon>Eukaryota</taxon>
        <taxon>Fungi</taxon>
        <taxon>Dikarya</taxon>
        <taxon>Basidiomycota</taxon>
        <taxon>Agaricomycotina</taxon>
        <taxon>Agaricomycetes</taxon>
        <taxon>Agaricomycetidae</taxon>
        <taxon>Boletales</taxon>
        <taxon>Sclerodermatineae</taxon>
        <taxon>Pisolithaceae</taxon>
        <taxon>Pisolithus</taxon>
    </lineage>
</organism>
<dbReference type="HOGENOM" id="CLU_2655454_0_0_1"/>
<dbReference type="Proteomes" id="UP000054018">
    <property type="component" value="Unassembled WGS sequence"/>
</dbReference>